<feature type="compositionally biased region" description="Basic residues" evidence="1">
    <location>
        <begin position="90"/>
        <end position="100"/>
    </location>
</feature>
<dbReference type="Proteomes" id="UP001346149">
    <property type="component" value="Unassembled WGS sequence"/>
</dbReference>
<gene>
    <name evidence="3" type="ORF">SAY86_011328</name>
</gene>
<dbReference type="InterPro" id="IPR008889">
    <property type="entry name" value="VQ"/>
</dbReference>
<dbReference type="GO" id="GO:0006970">
    <property type="term" value="P:response to osmotic stress"/>
    <property type="evidence" value="ECO:0007669"/>
    <property type="project" value="TreeGrafter"/>
</dbReference>
<dbReference type="InterPro" id="IPR039609">
    <property type="entry name" value="VQ_15/22"/>
</dbReference>
<accession>A0AAN7LTS3</accession>
<dbReference type="AlphaFoldDB" id="A0AAN7LTS3"/>
<keyword evidence="4" id="KW-1185">Reference proteome</keyword>
<name>A0AAN7LTS3_TRANT</name>
<feature type="region of interest" description="Disordered" evidence="1">
    <location>
        <begin position="44"/>
        <end position="103"/>
    </location>
</feature>
<dbReference type="Pfam" id="PF05678">
    <property type="entry name" value="VQ"/>
    <property type="match status" value="1"/>
</dbReference>
<proteinExistence type="predicted"/>
<evidence type="ECO:0000313" key="4">
    <source>
        <dbReference type="Proteomes" id="UP001346149"/>
    </source>
</evidence>
<reference evidence="3 4" key="1">
    <citation type="journal article" date="2023" name="Hortic Res">
        <title>Pangenome of water caltrop reveals structural variations and asymmetric subgenome divergence after allopolyploidization.</title>
        <authorList>
            <person name="Zhang X."/>
            <person name="Chen Y."/>
            <person name="Wang L."/>
            <person name="Yuan Y."/>
            <person name="Fang M."/>
            <person name="Shi L."/>
            <person name="Lu R."/>
            <person name="Comes H.P."/>
            <person name="Ma Y."/>
            <person name="Chen Y."/>
            <person name="Huang G."/>
            <person name="Zhou Y."/>
            <person name="Zheng Z."/>
            <person name="Qiu Y."/>
        </authorList>
    </citation>
    <scope>NUCLEOTIDE SEQUENCE [LARGE SCALE GENOMIC DNA]</scope>
    <source>
        <strain evidence="3">F231</strain>
    </source>
</reference>
<dbReference type="PANTHER" id="PTHR33179">
    <property type="entry name" value="VQ MOTIF-CONTAINING PROTEIN"/>
    <property type="match status" value="1"/>
</dbReference>
<feature type="compositionally biased region" description="Polar residues" evidence="1">
    <location>
        <begin position="61"/>
        <end position="71"/>
    </location>
</feature>
<dbReference type="GO" id="GO:0005634">
    <property type="term" value="C:nucleus"/>
    <property type="evidence" value="ECO:0007669"/>
    <property type="project" value="TreeGrafter"/>
</dbReference>
<dbReference type="EMBL" id="JAXQNO010000012">
    <property type="protein sequence ID" value="KAK4787495.1"/>
    <property type="molecule type" value="Genomic_DNA"/>
</dbReference>
<comment type="caution">
    <text evidence="3">The sequence shown here is derived from an EMBL/GenBank/DDBJ whole genome shotgun (WGS) entry which is preliminary data.</text>
</comment>
<sequence length="212" mass="22277">MASVEDQWAQIQTTFFDPWFTDVAAIETPHMPLFFSNADDNPFSSPPSLPFGQIKAAPTPDVTSGSASSDQEPAVKRPQHPIPVVPRGGRVSKRKSRASKQHQTTFITADAANFREMVQRVTGVGSVGSQAPVVKPQPQRATMGLQLFRPVPAVATGGLMATTDVSVWRQNPGGVPLVANPAAVADGGGVAASSLSSDLLASFPTLKSGKTM</sequence>
<evidence type="ECO:0000256" key="1">
    <source>
        <dbReference type="SAM" id="MobiDB-lite"/>
    </source>
</evidence>
<dbReference type="GO" id="GO:0005516">
    <property type="term" value="F:calmodulin binding"/>
    <property type="evidence" value="ECO:0007669"/>
    <property type="project" value="TreeGrafter"/>
</dbReference>
<organism evidence="3 4">
    <name type="scientific">Trapa natans</name>
    <name type="common">Water chestnut</name>
    <dbReference type="NCBI Taxonomy" id="22666"/>
    <lineage>
        <taxon>Eukaryota</taxon>
        <taxon>Viridiplantae</taxon>
        <taxon>Streptophyta</taxon>
        <taxon>Embryophyta</taxon>
        <taxon>Tracheophyta</taxon>
        <taxon>Spermatophyta</taxon>
        <taxon>Magnoliopsida</taxon>
        <taxon>eudicotyledons</taxon>
        <taxon>Gunneridae</taxon>
        <taxon>Pentapetalae</taxon>
        <taxon>rosids</taxon>
        <taxon>malvids</taxon>
        <taxon>Myrtales</taxon>
        <taxon>Lythraceae</taxon>
        <taxon>Trapa</taxon>
    </lineage>
</organism>
<protein>
    <recommendedName>
        <fullName evidence="2">VQ domain-containing protein</fullName>
    </recommendedName>
</protein>
<dbReference type="PANTHER" id="PTHR33179:SF9">
    <property type="entry name" value="OS01G0278000 PROTEIN"/>
    <property type="match status" value="1"/>
</dbReference>
<evidence type="ECO:0000259" key="2">
    <source>
        <dbReference type="Pfam" id="PF05678"/>
    </source>
</evidence>
<evidence type="ECO:0000313" key="3">
    <source>
        <dbReference type="EMBL" id="KAK4787495.1"/>
    </source>
</evidence>
<feature type="domain" description="VQ" evidence="2">
    <location>
        <begin position="102"/>
        <end position="126"/>
    </location>
</feature>